<evidence type="ECO:0000256" key="1">
    <source>
        <dbReference type="SAM" id="MobiDB-lite"/>
    </source>
</evidence>
<feature type="compositionally biased region" description="Basic and acidic residues" evidence="1">
    <location>
        <begin position="263"/>
        <end position="288"/>
    </location>
</feature>
<feature type="domain" description="BTB" evidence="2">
    <location>
        <begin position="120"/>
        <end position="439"/>
    </location>
</feature>
<dbReference type="AlphaFoldDB" id="A0AAX4K259"/>
<dbReference type="InterPro" id="IPR011333">
    <property type="entry name" value="SKP1/BTB/POZ_sf"/>
</dbReference>
<dbReference type="InterPro" id="IPR000210">
    <property type="entry name" value="BTB/POZ_dom"/>
</dbReference>
<dbReference type="EMBL" id="CP144106">
    <property type="protein sequence ID" value="WWC91705.1"/>
    <property type="molecule type" value="Genomic_DNA"/>
</dbReference>
<evidence type="ECO:0000313" key="3">
    <source>
        <dbReference type="EMBL" id="WWC91705.1"/>
    </source>
</evidence>
<keyword evidence="4" id="KW-1185">Reference proteome</keyword>
<sequence>MSISNPSHLLISRNSPRSPAHPQLAHASSTSRHHHAPSSPLPSPRQNQGHLRPSGSGSVSGSGFLGRWQYSHSADEITSTMRNGDGRENKGSISGDTEENAEDMIIDIHPTFLSDSSMPGRVKVIVGRNEFWCHKEVLWFASPFFQGLLQGNWAETNPITDPALSASYAVDLSPPPSVEVPSSPPTDTDPPSPRYSSNLALPDHADPTTHHENLHDDSSNEELQELVEEKEPTRASMPSSQQFSPRSEIYLDNPEDDPSVADILRELRELPETPNGDRSRAVSGRLEDNNTCSDPSGFEALSSRLSIEPSSSSGIRTNEDDDSPISLSVSSEQTEMQRSDSNISRTRNLTRSRTRSTIRHSFSSGLAVAQNGLRNQKLEAVVELHEESPAAFHDFLFWAYPHLECKVTWTNVENLLALSLKLIVPPLQKSCEHFLMTHASGRPVMALSLAEEHCNAELYREASRFVLDQPTWEHNEMQCISAQTQLKLSNRRNWFLERLLKLGSIDVKKEYICRADCPDPIRCQTQLDEKWRQAYSAVCRYGPPQPSVAFRCLRQLETFPTNPSLVMSHPLCQSAAKTWVMSLFDRMFQPKLVYSNPGTEKYWLWITMT</sequence>
<dbReference type="GeneID" id="91097320"/>
<feature type="compositionally biased region" description="Polar residues" evidence="1">
    <location>
        <begin position="1"/>
        <end position="17"/>
    </location>
</feature>
<reference evidence="3 4" key="1">
    <citation type="submission" date="2024-01" db="EMBL/GenBank/DDBJ databases">
        <title>Comparative genomics of Cryptococcus and Kwoniella reveals pathogenesis evolution and contrasting modes of karyotype evolution via chromosome fusion or intercentromeric recombination.</title>
        <authorList>
            <person name="Coelho M.A."/>
            <person name="David-Palma M."/>
            <person name="Shea T."/>
            <person name="Bowers K."/>
            <person name="McGinley-Smith S."/>
            <person name="Mohammad A.W."/>
            <person name="Gnirke A."/>
            <person name="Yurkov A.M."/>
            <person name="Nowrousian M."/>
            <person name="Sun S."/>
            <person name="Cuomo C.A."/>
            <person name="Heitman J."/>
        </authorList>
    </citation>
    <scope>NUCLEOTIDE SEQUENCE [LARGE SCALE GENOMIC DNA]</scope>
    <source>
        <strain evidence="3 4">CBS 6074</strain>
    </source>
</reference>
<evidence type="ECO:0000259" key="2">
    <source>
        <dbReference type="SMART" id="SM00225"/>
    </source>
</evidence>
<dbReference type="CDD" id="cd18186">
    <property type="entry name" value="BTB_POZ_ZBTB_KLHL-like"/>
    <property type="match status" value="1"/>
</dbReference>
<dbReference type="RefSeq" id="XP_066078467.1">
    <property type="nucleotide sequence ID" value="XM_066222370.1"/>
</dbReference>
<name>A0AAX4K259_9TREE</name>
<dbReference type="SMART" id="SM00225">
    <property type="entry name" value="BTB"/>
    <property type="match status" value="1"/>
</dbReference>
<dbReference type="PANTHER" id="PTHR22744">
    <property type="entry name" value="HELIX LOOP HELIX PROTEIN 21-RELATED"/>
    <property type="match status" value="1"/>
</dbReference>
<feature type="compositionally biased region" description="Polar residues" evidence="1">
    <location>
        <begin position="325"/>
        <end position="343"/>
    </location>
</feature>
<evidence type="ECO:0000313" key="4">
    <source>
        <dbReference type="Proteomes" id="UP001355207"/>
    </source>
</evidence>
<feature type="region of interest" description="Disordered" evidence="1">
    <location>
        <begin position="167"/>
        <end position="350"/>
    </location>
</feature>
<dbReference type="SUPFAM" id="SSF54695">
    <property type="entry name" value="POZ domain"/>
    <property type="match status" value="1"/>
</dbReference>
<organism evidence="3 4">
    <name type="scientific">Kwoniella dendrophila CBS 6074</name>
    <dbReference type="NCBI Taxonomy" id="1295534"/>
    <lineage>
        <taxon>Eukaryota</taxon>
        <taxon>Fungi</taxon>
        <taxon>Dikarya</taxon>
        <taxon>Basidiomycota</taxon>
        <taxon>Agaricomycotina</taxon>
        <taxon>Tremellomycetes</taxon>
        <taxon>Tremellales</taxon>
        <taxon>Cryptococcaceae</taxon>
        <taxon>Kwoniella</taxon>
    </lineage>
</organism>
<feature type="region of interest" description="Disordered" evidence="1">
    <location>
        <begin position="1"/>
        <end position="60"/>
    </location>
</feature>
<dbReference type="PANTHER" id="PTHR22744:SF17">
    <property type="entry name" value="BTB DOMAIN-CONTAINING PROTEIN"/>
    <property type="match status" value="1"/>
</dbReference>
<dbReference type="Gene3D" id="3.30.710.10">
    <property type="entry name" value="Potassium Channel Kv1.1, Chain A"/>
    <property type="match status" value="2"/>
</dbReference>
<protein>
    <recommendedName>
        <fullName evidence="2">BTB domain-containing protein</fullName>
    </recommendedName>
</protein>
<dbReference type="Proteomes" id="UP001355207">
    <property type="component" value="Chromosome 9"/>
</dbReference>
<feature type="compositionally biased region" description="Pro residues" evidence="1">
    <location>
        <begin position="173"/>
        <end position="193"/>
    </location>
</feature>
<feature type="compositionally biased region" description="Low complexity" evidence="1">
    <location>
        <begin position="302"/>
        <end position="313"/>
    </location>
</feature>
<dbReference type="Pfam" id="PF00651">
    <property type="entry name" value="BTB"/>
    <property type="match status" value="1"/>
</dbReference>
<accession>A0AAX4K259</accession>
<proteinExistence type="predicted"/>
<feature type="compositionally biased region" description="Polar residues" evidence="1">
    <location>
        <begin position="236"/>
        <end position="245"/>
    </location>
</feature>
<feature type="compositionally biased region" description="Basic and acidic residues" evidence="1">
    <location>
        <begin position="203"/>
        <end position="218"/>
    </location>
</feature>
<feature type="region of interest" description="Disordered" evidence="1">
    <location>
        <begin position="78"/>
        <end position="100"/>
    </location>
</feature>
<gene>
    <name evidence="3" type="ORF">L201_006651</name>
</gene>